<evidence type="ECO:0000313" key="2">
    <source>
        <dbReference type="EMBL" id="KAG5264701.1"/>
    </source>
</evidence>
<proteinExistence type="predicted"/>
<sequence>MWFGSFSCPSSSSCANSLVTQAPPRLRLNLRSQRVSVALHPHPVTNTSPARELFLRMPPHRSPIPSSSPASASLRRTDSPLCWTQAIF</sequence>
<dbReference type="Proteomes" id="UP000823561">
    <property type="component" value="Chromosome 20"/>
</dbReference>
<keyword evidence="3" id="KW-1185">Reference proteome</keyword>
<protein>
    <submittedName>
        <fullName evidence="2">Uncharacterized protein</fullName>
    </submittedName>
</protein>
<accession>A0AAV6FWD9</accession>
<name>A0AAV6FWD9_9TELE</name>
<feature type="compositionally biased region" description="Low complexity" evidence="1">
    <location>
        <begin position="63"/>
        <end position="73"/>
    </location>
</feature>
<feature type="region of interest" description="Disordered" evidence="1">
    <location>
        <begin position="39"/>
        <end position="76"/>
    </location>
</feature>
<dbReference type="EMBL" id="JADWDJ010000020">
    <property type="protein sequence ID" value="KAG5264701.1"/>
    <property type="molecule type" value="Genomic_DNA"/>
</dbReference>
<comment type="caution">
    <text evidence="2">The sequence shown here is derived from an EMBL/GenBank/DDBJ whole genome shotgun (WGS) entry which is preliminary data.</text>
</comment>
<dbReference type="AlphaFoldDB" id="A0AAV6FWD9"/>
<evidence type="ECO:0000256" key="1">
    <source>
        <dbReference type="SAM" id="MobiDB-lite"/>
    </source>
</evidence>
<evidence type="ECO:0000313" key="3">
    <source>
        <dbReference type="Proteomes" id="UP000823561"/>
    </source>
</evidence>
<organism evidence="2 3">
    <name type="scientific">Alosa alosa</name>
    <name type="common">allis shad</name>
    <dbReference type="NCBI Taxonomy" id="278164"/>
    <lineage>
        <taxon>Eukaryota</taxon>
        <taxon>Metazoa</taxon>
        <taxon>Chordata</taxon>
        <taxon>Craniata</taxon>
        <taxon>Vertebrata</taxon>
        <taxon>Euteleostomi</taxon>
        <taxon>Actinopterygii</taxon>
        <taxon>Neopterygii</taxon>
        <taxon>Teleostei</taxon>
        <taxon>Clupei</taxon>
        <taxon>Clupeiformes</taxon>
        <taxon>Clupeoidei</taxon>
        <taxon>Clupeidae</taxon>
        <taxon>Alosa</taxon>
    </lineage>
</organism>
<reference evidence="2" key="1">
    <citation type="submission" date="2020-10" db="EMBL/GenBank/DDBJ databases">
        <title>Chromosome-scale genome assembly of the Allis shad, Alosa alosa.</title>
        <authorList>
            <person name="Margot Z."/>
            <person name="Christophe K."/>
            <person name="Cabau C."/>
            <person name="Louis A."/>
            <person name="Berthelot C."/>
            <person name="Parey E."/>
            <person name="Roest Crollius H."/>
            <person name="Montfort J."/>
            <person name="Robinson-Rechavi M."/>
            <person name="Bucao C."/>
            <person name="Bouchez O."/>
            <person name="Gislard M."/>
            <person name="Lluch J."/>
            <person name="Milhes M."/>
            <person name="Lampietro C."/>
            <person name="Lopez Roques C."/>
            <person name="Donnadieu C."/>
            <person name="Braasch I."/>
            <person name="Desvignes T."/>
            <person name="Postlethwait J."/>
            <person name="Bobe J."/>
            <person name="Guiguen Y."/>
        </authorList>
    </citation>
    <scope>NUCLEOTIDE SEQUENCE</scope>
    <source>
        <strain evidence="2">M-15738</strain>
        <tissue evidence="2">Blood</tissue>
    </source>
</reference>
<gene>
    <name evidence="2" type="ORF">AALO_G00257070</name>
</gene>